<sequence>MPMNDEKQQLRIQQKDRLTKLDPSKKKAESLSLYKQLFTSDLWQQAQTITVTLNLPIELDTQPIIQQAWELDKTVLIPKIIQKKMIFTEFEETTRLVEGNMHILEAVTSNEFPKEQIDLMIVPGLAFTKPGKRLGFGAGFYDRYLADFTGQTLSLSLNDQLLEQLPSDRLDVRIKQILTPED</sequence>
<dbReference type="GO" id="GO:0009396">
    <property type="term" value="P:folic acid-containing compound biosynthetic process"/>
    <property type="evidence" value="ECO:0007669"/>
    <property type="project" value="TreeGrafter"/>
</dbReference>
<gene>
    <name evidence="7" type="ORF">DLJ48_06390</name>
    <name evidence="6" type="ORF">EVC35_00450</name>
</gene>
<dbReference type="PANTHER" id="PTHR23407:SF1">
    <property type="entry name" value="5-FORMYLTETRAHYDROFOLATE CYCLO-LIGASE"/>
    <property type="match status" value="1"/>
</dbReference>
<evidence type="ECO:0000313" key="6">
    <source>
        <dbReference type="EMBL" id="MDN6899480.1"/>
    </source>
</evidence>
<comment type="catalytic activity">
    <reaction evidence="5">
        <text>(6S)-5-formyl-5,6,7,8-tetrahydrofolate + ATP = (6R)-5,10-methenyltetrahydrofolate + ADP + phosphate</text>
        <dbReference type="Rhea" id="RHEA:10488"/>
        <dbReference type="ChEBI" id="CHEBI:30616"/>
        <dbReference type="ChEBI" id="CHEBI:43474"/>
        <dbReference type="ChEBI" id="CHEBI:57455"/>
        <dbReference type="ChEBI" id="CHEBI:57457"/>
        <dbReference type="ChEBI" id="CHEBI:456216"/>
        <dbReference type="EC" id="6.3.3.2"/>
    </reaction>
</comment>
<keyword evidence="5" id="KW-0460">Magnesium</keyword>
<feature type="binding site" evidence="4">
    <location>
        <position position="58"/>
    </location>
    <ligand>
        <name>substrate</name>
    </ligand>
</feature>
<accession>A0AAJ1R913</accession>
<evidence type="ECO:0000256" key="4">
    <source>
        <dbReference type="PIRSR" id="PIRSR006806-1"/>
    </source>
</evidence>
<dbReference type="EMBL" id="SDWY01000001">
    <property type="protein sequence ID" value="MDN6899480.1"/>
    <property type="molecule type" value="Genomic_DNA"/>
</dbReference>
<evidence type="ECO:0000256" key="1">
    <source>
        <dbReference type="ARBA" id="ARBA00010638"/>
    </source>
</evidence>
<dbReference type="AlphaFoldDB" id="A0AAJ1R913"/>
<evidence type="ECO:0000313" key="8">
    <source>
        <dbReference type="Proteomes" id="UP000286907"/>
    </source>
</evidence>
<keyword evidence="6" id="KW-0436">Ligase</keyword>
<dbReference type="SUPFAM" id="SSF100950">
    <property type="entry name" value="NagB/RpiA/CoA transferase-like"/>
    <property type="match status" value="1"/>
</dbReference>
<dbReference type="PANTHER" id="PTHR23407">
    <property type="entry name" value="ATPASE INHIBITOR/5-FORMYLTETRAHYDROFOLATE CYCLO-LIGASE"/>
    <property type="match status" value="1"/>
</dbReference>
<dbReference type="PIRSF" id="PIRSF006806">
    <property type="entry name" value="FTHF_cligase"/>
    <property type="match status" value="1"/>
</dbReference>
<dbReference type="EMBL" id="CP029684">
    <property type="protein sequence ID" value="QAS70177.1"/>
    <property type="molecule type" value="Genomic_DNA"/>
</dbReference>
<protein>
    <recommendedName>
        <fullName evidence="5">5-formyltetrahydrofolate cyclo-ligase</fullName>
        <ecNumber evidence="5">6.3.3.2</ecNumber>
    </recommendedName>
</protein>
<dbReference type="Pfam" id="PF01812">
    <property type="entry name" value="5-FTHF_cyc-lig"/>
    <property type="match status" value="1"/>
</dbReference>
<keyword evidence="8" id="KW-1185">Reference proteome</keyword>
<dbReference type="GO" id="GO:0046872">
    <property type="term" value="F:metal ion binding"/>
    <property type="evidence" value="ECO:0007669"/>
    <property type="project" value="UniProtKB-KW"/>
</dbReference>
<evidence type="ECO:0000256" key="3">
    <source>
        <dbReference type="ARBA" id="ARBA00022840"/>
    </source>
</evidence>
<reference evidence="7 8" key="1">
    <citation type="journal article" date="2019" name="Syst. Appl. Microbiol.">
        <title>Oenococcus sicerae sp. nov., isolated from French cider.</title>
        <authorList>
            <person name="Cousin F.J."/>
            <person name="Le Guellec R."/>
            <person name="Chagnot C."/>
            <person name="Goux D."/>
            <person name="Dalmasso M."/>
            <person name="Laplace J.M."/>
            <person name="Cretenet M."/>
        </authorList>
    </citation>
    <scope>NUCLEOTIDE SEQUENCE [LARGE SCALE GENOMIC DNA]</scope>
    <source>
        <strain evidence="7 8">UCMA 15228</strain>
    </source>
</reference>
<keyword evidence="2 4" id="KW-0547">Nucleotide-binding</keyword>
<reference evidence="7" key="3">
    <citation type="submission" date="2020-01" db="EMBL/GenBank/DDBJ databases">
        <authorList>
            <person name="Cousin F.J."/>
            <person name="Le Guellec R."/>
            <person name="Cretenet M."/>
        </authorList>
    </citation>
    <scope>NUCLEOTIDE SEQUENCE</scope>
    <source>
        <strain evidence="7">UCMA 15228</strain>
    </source>
</reference>
<dbReference type="Gene3D" id="3.40.50.10420">
    <property type="entry name" value="NagB/RpiA/CoA transferase-like"/>
    <property type="match status" value="1"/>
</dbReference>
<evidence type="ECO:0000256" key="5">
    <source>
        <dbReference type="RuleBase" id="RU361279"/>
    </source>
</evidence>
<reference evidence="6" key="2">
    <citation type="submission" date="2019-01" db="EMBL/GenBank/DDBJ databases">
        <title>Oenococcus sicerae UCMA17102.</title>
        <authorList>
            <person name="Cousin F.J."/>
            <person name="Le Guellec R."/>
            <person name="Cretenet M."/>
        </authorList>
    </citation>
    <scope>NUCLEOTIDE SEQUENCE</scope>
    <source>
        <strain evidence="6">UCMA17102</strain>
    </source>
</reference>
<organism evidence="6 9">
    <name type="scientific">Oenococcus sicerae</name>
    <dbReference type="NCBI Taxonomy" id="2203724"/>
    <lineage>
        <taxon>Bacteria</taxon>
        <taxon>Bacillati</taxon>
        <taxon>Bacillota</taxon>
        <taxon>Bacilli</taxon>
        <taxon>Lactobacillales</taxon>
        <taxon>Lactobacillaceae</taxon>
        <taxon>Oenococcus</taxon>
    </lineage>
</organism>
<comment type="cofactor">
    <cofactor evidence="5">
        <name>Mg(2+)</name>
        <dbReference type="ChEBI" id="CHEBI:18420"/>
    </cofactor>
</comment>
<dbReference type="InterPro" id="IPR037171">
    <property type="entry name" value="NagB/RpiA_transferase-like"/>
</dbReference>
<dbReference type="Proteomes" id="UP001167919">
    <property type="component" value="Unassembled WGS sequence"/>
</dbReference>
<dbReference type="GO" id="GO:0030272">
    <property type="term" value="F:5-formyltetrahydrofolate cyclo-ligase activity"/>
    <property type="evidence" value="ECO:0007669"/>
    <property type="project" value="UniProtKB-EC"/>
</dbReference>
<evidence type="ECO:0000313" key="9">
    <source>
        <dbReference type="Proteomes" id="UP001167919"/>
    </source>
</evidence>
<dbReference type="EC" id="6.3.3.2" evidence="5"/>
<name>A0AAJ1R913_9LACO</name>
<evidence type="ECO:0000313" key="7">
    <source>
        <dbReference type="EMBL" id="QAS70177.1"/>
    </source>
</evidence>
<dbReference type="Proteomes" id="UP000286907">
    <property type="component" value="Chromosome"/>
</dbReference>
<feature type="binding site" evidence="4">
    <location>
        <begin position="133"/>
        <end position="141"/>
    </location>
    <ligand>
        <name>ATP</name>
        <dbReference type="ChEBI" id="CHEBI:30616"/>
    </ligand>
</feature>
<evidence type="ECO:0000256" key="2">
    <source>
        <dbReference type="ARBA" id="ARBA00022741"/>
    </source>
</evidence>
<keyword evidence="5" id="KW-0479">Metal-binding</keyword>
<dbReference type="GO" id="GO:0035999">
    <property type="term" value="P:tetrahydrofolate interconversion"/>
    <property type="evidence" value="ECO:0007669"/>
    <property type="project" value="TreeGrafter"/>
</dbReference>
<dbReference type="InterPro" id="IPR024185">
    <property type="entry name" value="FTHF_cligase-like_sf"/>
</dbReference>
<comment type="similarity">
    <text evidence="1 5">Belongs to the 5-formyltetrahydrofolate cyclo-ligase family.</text>
</comment>
<keyword evidence="3 4" id="KW-0067">ATP-binding</keyword>
<dbReference type="NCBIfam" id="TIGR02727">
    <property type="entry name" value="MTHFS_bact"/>
    <property type="match status" value="1"/>
</dbReference>
<feature type="binding site" evidence="4">
    <location>
        <position position="53"/>
    </location>
    <ligand>
        <name>substrate</name>
    </ligand>
</feature>
<dbReference type="GO" id="GO:0005524">
    <property type="term" value="F:ATP binding"/>
    <property type="evidence" value="ECO:0007669"/>
    <property type="project" value="UniProtKB-KW"/>
</dbReference>
<feature type="binding site" evidence="4">
    <location>
        <begin position="7"/>
        <end position="11"/>
    </location>
    <ligand>
        <name>ATP</name>
        <dbReference type="ChEBI" id="CHEBI:30616"/>
    </ligand>
</feature>
<proteinExistence type="inferred from homology"/>
<dbReference type="InterPro" id="IPR002698">
    <property type="entry name" value="FTHF_cligase"/>
</dbReference>